<protein>
    <submittedName>
        <fullName evidence="2">Ferritin</fullName>
    </submittedName>
</protein>
<keyword evidence="3" id="KW-1185">Reference proteome</keyword>
<gene>
    <name evidence="2" type="ORF">DESUT3_32210</name>
</gene>
<dbReference type="InterPro" id="IPR009078">
    <property type="entry name" value="Ferritin-like_SF"/>
</dbReference>
<dbReference type="CDD" id="cd01045">
    <property type="entry name" value="Ferritin_like_AB"/>
    <property type="match status" value="1"/>
</dbReference>
<reference evidence="2 3" key="2">
    <citation type="journal article" date="2021" name="Int. J. Syst. Evol. Microbiol.">
        <title>Isolation and Polyphasic Characterization of Desulfuromonas versatilis sp. Nov., an Electrogenic Bacteria Capable of Versatile Metabolism Isolated from a Graphene Oxide-Reducing Enrichment Culture.</title>
        <authorList>
            <person name="Xie L."/>
            <person name="Yoshida N."/>
            <person name="Ishii S."/>
            <person name="Meng L."/>
        </authorList>
    </citation>
    <scope>NUCLEOTIDE SEQUENCE [LARGE SCALE GENOMIC DNA]</scope>
    <source>
        <strain evidence="2 3">NIT-T3</strain>
    </source>
</reference>
<feature type="domain" description="Rubrerythrin diiron-binding" evidence="1">
    <location>
        <begin position="8"/>
        <end position="141"/>
    </location>
</feature>
<name>A0ABM8HYG4_9BACT</name>
<dbReference type="PANTHER" id="PTHR33531">
    <property type="entry name" value="RUBRERYTHRIN SUBFAMILY"/>
    <property type="match status" value="1"/>
</dbReference>
<dbReference type="Pfam" id="PF02915">
    <property type="entry name" value="Rubrerythrin"/>
    <property type="match status" value="1"/>
</dbReference>
<dbReference type="PANTHER" id="PTHR33531:SF10">
    <property type="entry name" value="BLR7895 PROTEIN"/>
    <property type="match status" value="1"/>
</dbReference>
<evidence type="ECO:0000259" key="1">
    <source>
        <dbReference type="Pfam" id="PF02915"/>
    </source>
</evidence>
<organism evidence="2 3">
    <name type="scientific">Desulfuromonas versatilis</name>
    <dbReference type="NCBI Taxonomy" id="2802975"/>
    <lineage>
        <taxon>Bacteria</taxon>
        <taxon>Pseudomonadati</taxon>
        <taxon>Thermodesulfobacteriota</taxon>
        <taxon>Desulfuromonadia</taxon>
        <taxon>Desulfuromonadales</taxon>
        <taxon>Desulfuromonadaceae</taxon>
        <taxon>Desulfuromonas</taxon>
    </lineage>
</organism>
<sequence>MAFVTLDEVIRFAVKKEEEAFQLYKTAAGMSTSIAARKMFESMAAEEARHKEVFGQMSVEKAQQYKAVTIPAMNIDKYLVDVELQPNLNYQQILIFAMKAEENAFQLYTAAADAAQDPELEKVLRVFADVEKGHKVKVEQLYEEHVLTEG</sequence>
<evidence type="ECO:0000313" key="3">
    <source>
        <dbReference type="Proteomes" id="UP001319827"/>
    </source>
</evidence>
<dbReference type="Proteomes" id="UP001319827">
    <property type="component" value="Chromosome"/>
</dbReference>
<evidence type="ECO:0000313" key="2">
    <source>
        <dbReference type="EMBL" id="BCR06152.1"/>
    </source>
</evidence>
<proteinExistence type="predicted"/>
<dbReference type="InterPro" id="IPR003251">
    <property type="entry name" value="Rr_diiron-bd_dom"/>
</dbReference>
<dbReference type="SUPFAM" id="SSF47240">
    <property type="entry name" value="Ferritin-like"/>
    <property type="match status" value="1"/>
</dbReference>
<accession>A0ABM8HYG4</accession>
<dbReference type="RefSeq" id="WP_221249528.1">
    <property type="nucleotide sequence ID" value="NZ_AP024355.1"/>
</dbReference>
<dbReference type="EMBL" id="AP024355">
    <property type="protein sequence ID" value="BCR06152.1"/>
    <property type="molecule type" value="Genomic_DNA"/>
</dbReference>
<reference evidence="2 3" key="1">
    <citation type="journal article" date="2016" name="C (Basel)">
        <title>Selective Growth of and Electricity Production by Marine Exoelectrogenic Bacteria in Self-Aggregated Hydrogel of Microbially Reduced Graphene Oxide.</title>
        <authorList>
            <person name="Yoshida N."/>
            <person name="Goto Y."/>
            <person name="Miyata Y."/>
        </authorList>
    </citation>
    <scope>NUCLEOTIDE SEQUENCE [LARGE SCALE GENOMIC DNA]</scope>
    <source>
        <strain evidence="2 3">NIT-T3</strain>
    </source>
</reference>
<dbReference type="Gene3D" id="1.20.1260.10">
    <property type="match status" value="1"/>
</dbReference>
<dbReference type="InterPro" id="IPR012347">
    <property type="entry name" value="Ferritin-like"/>
</dbReference>